<reference evidence="1" key="1">
    <citation type="submission" date="2025-02" db="EMBL/GenBank/DDBJ databases">
        <authorList>
            <consortium name="NCBI Genome Project"/>
        </authorList>
    </citation>
    <scope>NUCLEOTIDE SEQUENCE</scope>
</reference>
<evidence type="ECO:0000313" key="1">
    <source>
        <dbReference type="RefSeq" id="XP_059600826.1"/>
    </source>
</evidence>
<dbReference type="KEGG" id="ang:An07g00180"/>
<gene>
    <name evidence="1" type="ORF">An07g00180</name>
</gene>
<dbReference type="VEuPathDB" id="FungiDB:An07g00180"/>
<sequence length="87" mass="9591">MGIRQNGAGEYTAVNPIKTTNQVYISIYIHDNSDWSDSYTRLRTCGHLRLISIGTSQASSTPASAHANTLRLLSAYLMIKRPTHAPD</sequence>
<proteinExistence type="predicted"/>
<organism evidence="1">
    <name type="scientific">Aspergillus niger</name>
    <dbReference type="NCBI Taxonomy" id="5061"/>
    <lineage>
        <taxon>Eukaryota</taxon>
        <taxon>Fungi</taxon>
        <taxon>Dikarya</taxon>
        <taxon>Ascomycota</taxon>
        <taxon>Pezizomycotina</taxon>
        <taxon>Eurotiomycetes</taxon>
        <taxon>Eurotiomycetidae</taxon>
        <taxon>Eurotiales</taxon>
        <taxon>Aspergillaceae</taxon>
        <taxon>Aspergillus</taxon>
        <taxon>Aspergillus subgen. Circumdati</taxon>
    </lineage>
</organism>
<protein>
    <submittedName>
        <fullName evidence="1">Uncharacterized protein</fullName>
    </submittedName>
</protein>
<name>A0AAJ8BQZ6_ASPNG</name>
<dbReference type="AlphaFoldDB" id="A0AAJ8BQZ6"/>
<dbReference type="RefSeq" id="XP_059600826.1">
    <property type="nucleotide sequence ID" value="XM_059748151.1"/>
</dbReference>
<accession>A0AAJ8BQZ6</accession>
<reference evidence="1" key="2">
    <citation type="submission" date="2025-08" db="UniProtKB">
        <authorList>
            <consortium name="RefSeq"/>
        </authorList>
    </citation>
    <scope>IDENTIFICATION</scope>
</reference>
<dbReference type="GeneID" id="84591236"/>